<feature type="transmembrane region" description="Helical" evidence="7">
    <location>
        <begin position="333"/>
        <end position="351"/>
    </location>
</feature>
<reference evidence="8 9" key="1">
    <citation type="submission" date="2023-10" db="EMBL/GenBank/DDBJ databases">
        <authorList>
            <person name="Maclean D."/>
            <person name="Macfadyen A."/>
        </authorList>
    </citation>
    <scope>NUCLEOTIDE SEQUENCE [LARGE SCALE GENOMIC DNA]</scope>
</reference>
<keyword evidence="3 7" id="KW-0812">Transmembrane</keyword>
<evidence type="ECO:0000256" key="3">
    <source>
        <dbReference type="ARBA" id="ARBA00022692"/>
    </source>
</evidence>
<dbReference type="PANTHER" id="PTHR14255">
    <property type="entry name" value="CEREBLON"/>
    <property type="match status" value="1"/>
</dbReference>
<evidence type="ECO:0000256" key="7">
    <source>
        <dbReference type="SAM" id="Phobius"/>
    </source>
</evidence>
<comment type="similarity">
    <text evidence="2">Belongs to the 4-toluene sulfonate uptake permease (TSUP) (TC 2.A.102) family.</text>
</comment>
<feature type="compositionally biased region" description="Polar residues" evidence="6">
    <location>
        <begin position="296"/>
        <end position="311"/>
    </location>
</feature>
<feature type="transmembrane region" description="Helical" evidence="7">
    <location>
        <begin position="452"/>
        <end position="474"/>
    </location>
</feature>
<keyword evidence="5 7" id="KW-0472">Membrane</keyword>
<gene>
    <name evidence="8" type="ORF">CVIRNUC_005324</name>
</gene>
<evidence type="ECO:0008006" key="10">
    <source>
        <dbReference type="Google" id="ProtNLM"/>
    </source>
</evidence>
<name>A0AAV1I445_9CHLO</name>
<evidence type="ECO:0000256" key="6">
    <source>
        <dbReference type="SAM" id="MobiDB-lite"/>
    </source>
</evidence>
<dbReference type="GO" id="GO:0031464">
    <property type="term" value="C:Cul4A-RING E3 ubiquitin ligase complex"/>
    <property type="evidence" value="ECO:0007669"/>
    <property type="project" value="TreeGrafter"/>
</dbReference>
<accession>A0AAV1I445</accession>
<proteinExistence type="inferred from homology"/>
<protein>
    <recommendedName>
        <fullName evidence="10">Sulfite exporter TauE/SafE</fullName>
    </recommendedName>
</protein>
<dbReference type="InterPro" id="IPR002781">
    <property type="entry name" value="TM_pro_TauE-like"/>
</dbReference>
<evidence type="ECO:0000313" key="8">
    <source>
        <dbReference type="EMBL" id="CAK0781249.1"/>
    </source>
</evidence>
<evidence type="ECO:0000313" key="9">
    <source>
        <dbReference type="Proteomes" id="UP001314263"/>
    </source>
</evidence>
<dbReference type="EMBL" id="CAUYUE010000006">
    <property type="protein sequence ID" value="CAK0781249.1"/>
    <property type="molecule type" value="Genomic_DNA"/>
</dbReference>
<organism evidence="8 9">
    <name type="scientific">Coccomyxa viridis</name>
    <dbReference type="NCBI Taxonomy" id="1274662"/>
    <lineage>
        <taxon>Eukaryota</taxon>
        <taxon>Viridiplantae</taxon>
        <taxon>Chlorophyta</taxon>
        <taxon>core chlorophytes</taxon>
        <taxon>Trebouxiophyceae</taxon>
        <taxon>Trebouxiophyceae incertae sedis</taxon>
        <taxon>Coccomyxaceae</taxon>
        <taxon>Coccomyxa</taxon>
    </lineage>
</organism>
<comment type="subcellular location">
    <subcellularLocation>
        <location evidence="1">Membrane</location>
        <topology evidence="1">Multi-pass membrane protein</topology>
    </subcellularLocation>
</comment>
<evidence type="ECO:0000256" key="2">
    <source>
        <dbReference type="ARBA" id="ARBA00009142"/>
    </source>
</evidence>
<dbReference type="Pfam" id="PF01925">
    <property type="entry name" value="TauE"/>
    <property type="match status" value="2"/>
</dbReference>
<sequence length="553" mass="60084">MPLKSSTDGVSTLYSSQLYNCWTRLSGYAPDPHKPLFPLTRADWIGYGFAAISLFIAAGGGIGGGGILVPLYILLLGFNTDTAVALSNITIVGGAISNFLFNVGRRHAYFDKPLIDWELILVMEPTTILGALLGGYLNKAIPNWLTTVLLAILLTMLTWKLTCRGFLTWRKETADAQQQCDSEAAQPLLQDGQRDPSAHSHEALNEAFRSNGMSHPIECKPSGRMSVGSVPFSLGSLGNEGAESPGVERSFRAGSHHRRVSLKERISARNSELENTRDSALPVLDTMDEQTTLRTTSAGAEQGSMQPNGQPKSAAGAPEKVSQLRDFGHEPQVPPLKLGILVFMFLCVVASDLGKEHTRCGTWQYWLVVFSILPVILGITFLVREHLVRQYEKRVAAGYEWTEGEVEWTPRNTIVYPLICSMAGLVAGLFGVGGGIVKGPLMLEMGVLPDVAAATSATMIIFTAASASVVYLSFGSIPMDYAVLTFLVGLTFTIIGQAACYWLMRALQRRSVVIFAMALLMVISMVIIYYEAVLSVISSAKEHRLAHFGGICR</sequence>
<feature type="transmembrane region" description="Helical" evidence="7">
    <location>
        <begin position="363"/>
        <end position="383"/>
    </location>
</feature>
<comment type="caution">
    <text evidence="8">The sequence shown here is derived from an EMBL/GenBank/DDBJ whole genome shotgun (WGS) entry which is preliminary data.</text>
</comment>
<dbReference type="GO" id="GO:0016567">
    <property type="term" value="P:protein ubiquitination"/>
    <property type="evidence" value="ECO:0007669"/>
    <property type="project" value="TreeGrafter"/>
</dbReference>
<keyword evidence="9" id="KW-1185">Reference proteome</keyword>
<dbReference type="Proteomes" id="UP001314263">
    <property type="component" value="Unassembled WGS sequence"/>
</dbReference>
<feature type="transmembrane region" description="Helical" evidence="7">
    <location>
        <begin position="115"/>
        <end position="137"/>
    </location>
</feature>
<dbReference type="GO" id="GO:0016020">
    <property type="term" value="C:membrane"/>
    <property type="evidence" value="ECO:0007669"/>
    <property type="project" value="UniProtKB-SubCell"/>
</dbReference>
<feature type="transmembrane region" description="Helical" evidence="7">
    <location>
        <begin position="85"/>
        <end position="103"/>
    </location>
</feature>
<feature type="transmembrane region" description="Helical" evidence="7">
    <location>
        <begin position="481"/>
        <end position="504"/>
    </location>
</feature>
<dbReference type="PANTHER" id="PTHR14255:SF3">
    <property type="entry name" value="SULFITE EXPORTER TAUE_SAFE FAMILY PROTEIN 5-RELATED"/>
    <property type="match status" value="1"/>
</dbReference>
<evidence type="ECO:0000256" key="5">
    <source>
        <dbReference type="ARBA" id="ARBA00023136"/>
    </source>
</evidence>
<feature type="transmembrane region" description="Helical" evidence="7">
    <location>
        <begin position="414"/>
        <end position="432"/>
    </location>
</feature>
<feature type="region of interest" description="Disordered" evidence="6">
    <location>
        <begin position="296"/>
        <end position="321"/>
    </location>
</feature>
<feature type="transmembrane region" description="Helical" evidence="7">
    <location>
        <begin position="44"/>
        <end position="73"/>
    </location>
</feature>
<feature type="transmembrane region" description="Helical" evidence="7">
    <location>
        <begin position="143"/>
        <end position="161"/>
    </location>
</feature>
<feature type="region of interest" description="Disordered" evidence="6">
    <location>
        <begin position="239"/>
        <end position="259"/>
    </location>
</feature>
<evidence type="ECO:0000256" key="1">
    <source>
        <dbReference type="ARBA" id="ARBA00004141"/>
    </source>
</evidence>
<evidence type="ECO:0000256" key="4">
    <source>
        <dbReference type="ARBA" id="ARBA00022989"/>
    </source>
</evidence>
<dbReference type="AlphaFoldDB" id="A0AAV1I445"/>
<feature type="transmembrane region" description="Helical" evidence="7">
    <location>
        <begin position="510"/>
        <end position="530"/>
    </location>
</feature>
<keyword evidence="4 7" id="KW-1133">Transmembrane helix</keyword>